<dbReference type="PANTHER" id="PTHR13318">
    <property type="entry name" value="PARTNER OF PAIRED, ISOFORM B-RELATED"/>
    <property type="match status" value="1"/>
</dbReference>
<name>A0AA36G0Q2_9BILA</name>
<evidence type="ECO:0000313" key="2">
    <source>
        <dbReference type="EMBL" id="CAJ0575282.1"/>
    </source>
</evidence>
<organism evidence="2 3">
    <name type="scientific">Mesorhabditis spiculigera</name>
    <dbReference type="NCBI Taxonomy" id="96644"/>
    <lineage>
        <taxon>Eukaryota</taxon>
        <taxon>Metazoa</taxon>
        <taxon>Ecdysozoa</taxon>
        <taxon>Nematoda</taxon>
        <taxon>Chromadorea</taxon>
        <taxon>Rhabditida</taxon>
        <taxon>Rhabditina</taxon>
        <taxon>Rhabditomorpha</taxon>
        <taxon>Rhabditoidea</taxon>
        <taxon>Rhabditidae</taxon>
        <taxon>Mesorhabditinae</taxon>
        <taxon>Mesorhabditis</taxon>
    </lineage>
</organism>
<dbReference type="EMBL" id="CATQJA010002637">
    <property type="protein sequence ID" value="CAJ0575282.1"/>
    <property type="molecule type" value="Genomic_DNA"/>
</dbReference>
<feature type="non-terminal residue" evidence="2">
    <location>
        <position position="703"/>
    </location>
</feature>
<evidence type="ECO:0000313" key="3">
    <source>
        <dbReference type="Proteomes" id="UP001177023"/>
    </source>
</evidence>
<dbReference type="GO" id="GO:0031146">
    <property type="term" value="P:SCF-dependent proteasomal ubiquitin-dependent protein catabolic process"/>
    <property type="evidence" value="ECO:0007669"/>
    <property type="project" value="TreeGrafter"/>
</dbReference>
<dbReference type="SMART" id="SM00367">
    <property type="entry name" value="LRR_CC"/>
    <property type="match status" value="4"/>
</dbReference>
<dbReference type="InterPro" id="IPR006553">
    <property type="entry name" value="Leu-rich_rpt_Cys-con_subtyp"/>
</dbReference>
<dbReference type="Gene3D" id="3.80.10.10">
    <property type="entry name" value="Ribonuclease Inhibitor"/>
    <property type="match status" value="1"/>
</dbReference>
<dbReference type="GO" id="GO:0019005">
    <property type="term" value="C:SCF ubiquitin ligase complex"/>
    <property type="evidence" value="ECO:0007669"/>
    <property type="project" value="TreeGrafter"/>
</dbReference>
<evidence type="ECO:0000256" key="1">
    <source>
        <dbReference type="SAM" id="MobiDB-lite"/>
    </source>
</evidence>
<dbReference type="AlphaFoldDB" id="A0AA36G0Q2"/>
<dbReference type="InterPro" id="IPR032675">
    <property type="entry name" value="LRR_dom_sf"/>
</dbReference>
<gene>
    <name evidence="2" type="ORF">MSPICULIGERA_LOCUS13595</name>
</gene>
<accession>A0AA36G0Q2</accession>
<proteinExistence type="predicted"/>
<reference evidence="2" key="1">
    <citation type="submission" date="2023-06" db="EMBL/GenBank/DDBJ databases">
        <authorList>
            <person name="Delattre M."/>
        </authorList>
    </citation>
    <scope>NUCLEOTIDE SEQUENCE</scope>
    <source>
        <strain evidence="2">AF72</strain>
    </source>
</reference>
<evidence type="ECO:0008006" key="4">
    <source>
        <dbReference type="Google" id="ProtNLM"/>
    </source>
</evidence>
<comment type="caution">
    <text evidence="2">The sequence shown here is derived from an EMBL/GenBank/DDBJ whole genome shotgun (WGS) entry which is preliminary data.</text>
</comment>
<dbReference type="Proteomes" id="UP001177023">
    <property type="component" value="Unassembled WGS sequence"/>
</dbReference>
<sequence length="703" mass="79766">MAPSKLLNEMPNSVLDRIIGFIPLRERCSQVTLVSKNIHDSVERTIKNVSFFMEGMDRISDESLDQFLKLRGQHLTHINLDLYRSVSRDESTQWAWRQSILKITSSCVNLTELDLMICNRHKLRDKDLEAVFKSCKKLETLRFDAQFVNGNSFKFAPPLKRLEMEMCIRINDNGINFICSRMQGLRTLYVSQLLILKDSHLFKLVKSLKKLRDLAIVSHVETKYEGLSGFGLCSLTKLPLRTLVVEGIAAATDQFLQTIANPESKIFTQLQSLSIAFCFNISMHGLKRLTPLPQLRNLNLDGFQTRDISLGIEEISSTGNLQRLFIADDTNITPEALVRIVKNSPKLCVLDLVKNKRVLTAETANEWISFWEQSNRPPLYVLTNDHKVWNDVNFPSFDSCGRRRVVIIHLALHDAPLEEIAPSTAITFESPNCLPSGILYAKIRCGNRYRLLFQSLGDGQLPKIENNENQGRNAGKKLKQVPQRRSEPPIPEFRPFLPVNDADLFRPVLTDNSRIFNVPALGNLNPAIVSADLFKSPGWPTDLQHKEPEFSSDVLELLLSTHAYEDGAWVGNNLVMNGLLHRPDGTTVDITKLRKRPMLNNLPSFFEEEDEASGVLQSMVHAPFKNYHSKKANRFGHVIASREAPRPPKINNTMRIRCFSVHPNLPSSPSPVTSTPERRRRATVSETFLRELADLVPSSLIFE</sequence>
<feature type="region of interest" description="Disordered" evidence="1">
    <location>
        <begin position="661"/>
        <end position="681"/>
    </location>
</feature>
<feature type="region of interest" description="Disordered" evidence="1">
    <location>
        <begin position="463"/>
        <end position="492"/>
    </location>
</feature>
<keyword evidence="3" id="KW-1185">Reference proteome</keyword>
<dbReference type="PANTHER" id="PTHR13318:SF95">
    <property type="entry name" value="F-BOX PROTEIN YLR352W"/>
    <property type="match status" value="1"/>
</dbReference>
<protein>
    <recommendedName>
        <fullName evidence="4">F-box domain-containing protein</fullName>
    </recommendedName>
</protein>
<dbReference type="SUPFAM" id="SSF52047">
    <property type="entry name" value="RNI-like"/>
    <property type="match status" value="1"/>
</dbReference>